<evidence type="ECO:0000256" key="2">
    <source>
        <dbReference type="PROSITE-ProRule" id="PRU01091"/>
    </source>
</evidence>
<keyword evidence="1 2" id="KW-0238">DNA-binding</keyword>
<evidence type="ECO:0000259" key="3">
    <source>
        <dbReference type="PROSITE" id="PS51755"/>
    </source>
</evidence>
<dbReference type="PATRIC" id="fig|869719.3.peg.2644"/>
<reference evidence="4 5" key="1">
    <citation type="journal article" date="2016" name="Front. Microbiol.">
        <title>Genomic Resource of Rice Seed Associated Bacteria.</title>
        <authorList>
            <person name="Midha S."/>
            <person name="Bansal K."/>
            <person name="Sharma S."/>
            <person name="Kumar N."/>
            <person name="Patil P.P."/>
            <person name="Chaudhry V."/>
            <person name="Patil P.B."/>
        </authorList>
    </citation>
    <scope>NUCLEOTIDE SEQUENCE [LARGE SCALE GENOMIC DNA]</scope>
    <source>
        <strain evidence="4 5">NS334</strain>
    </source>
</reference>
<name>A0A147HYI7_9SPHN</name>
<dbReference type="InterPro" id="IPR001867">
    <property type="entry name" value="OmpR/PhoB-type_DNA-bd"/>
</dbReference>
<accession>A0A147HYI7</accession>
<sequence length="180" mass="19093">MAIVRADALADAHCCPAARVLAVARDEAEELAALAAGADDAARGSDALVSLRAARLMVPPTTLAVGTLRLDRLSRTAARAGRALRLLPREYALLEMLARHAGTTVSHAALRREVFGLPFDPGTNLLAVHVSRVRRALDHGQARPMLLTDRGRGYRLIADGDLPCPAMNTTLLQVHATALG</sequence>
<dbReference type="InterPro" id="IPR016032">
    <property type="entry name" value="Sig_transdc_resp-reg_C-effctor"/>
</dbReference>
<comment type="caution">
    <text evidence="4">The sequence shown here is derived from an EMBL/GenBank/DDBJ whole genome shotgun (WGS) entry which is preliminary data.</text>
</comment>
<feature type="domain" description="OmpR/PhoB-type" evidence="3">
    <location>
        <begin position="60"/>
        <end position="158"/>
    </location>
</feature>
<feature type="DNA-binding region" description="OmpR/PhoB-type" evidence="2">
    <location>
        <begin position="60"/>
        <end position="158"/>
    </location>
</feature>
<keyword evidence="5" id="KW-1185">Reference proteome</keyword>
<dbReference type="GO" id="GO:0006355">
    <property type="term" value="P:regulation of DNA-templated transcription"/>
    <property type="evidence" value="ECO:0007669"/>
    <property type="project" value="InterPro"/>
</dbReference>
<dbReference type="SUPFAM" id="SSF46894">
    <property type="entry name" value="C-terminal effector domain of the bipartite response regulators"/>
    <property type="match status" value="1"/>
</dbReference>
<dbReference type="SMART" id="SM00862">
    <property type="entry name" value="Trans_reg_C"/>
    <property type="match status" value="1"/>
</dbReference>
<dbReference type="GO" id="GO:0003677">
    <property type="term" value="F:DNA binding"/>
    <property type="evidence" value="ECO:0007669"/>
    <property type="project" value="UniProtKB-UniRule"/>
</dbReference>
<dbReference type="GO" id="GO:0000160">
    <property type="term" value="P:phosphorelay signal transduction system"/>
    <property type="evidence" value="ECO:0007669"/>
    <property type="project" value="InterPro"/>
</dbReference>
<proteinExistence type="predicted"/>
<dbReference type="Proteomes" id="UP000074310">
    <property type="component" value="Unassembled WGS sequence"/>
</dbReference>
<dbReference type="Gene3D" id="1.10.10.10">
    <property type="entry name" value="Winged helix-like DNA-binding domain superfamily/Winged helix DNA-binding domain"/>
    <property type="match status" value="1"/>
</dbReference>
<dbReference type="EMBL" id="LDTB01000058">
    <property type="protein sequence ID" value="KTT70019.1"/>
    <property type="molecule type" value="Genomic_DNA"/>
</dbReference>
<dbReference type="Pfam" id="PF00486">
    <property type="entry name" value="Trans_reg_C"/>
    <property type="match status" value="1"/>
</dbReference>
<dbReference type="CDD" id="cd00383">
    <property type="entry name" value="trans_reg_C"/>
    <property type="match status" value="1"/>
</dbReference>
<evidence type="ECO:0000256" key="1">
    <source>
        <dbReference type="ARBA" id="ARBA00023125"/>
    </source>
</evidence>
<dbReference type="AlphaFoldDB" id="A0A147HYI7"/>
<protein>
    <recommendedName>
        <fullName evidence="3">OmpR/PhoB-type domain-containing protein</fullName>
    </recommendedName>
</protein>
<evidence type="ECO:0000313" key="5">
    <source>
        <dbReference type="Proteomes" id="UP000074310"/>
    </source>
</evidence>
<dbReference type="PROSITE" id="PS51755">
    <property type="entry name" value="OMPR_PHOB"/>
    <property type="match status" value="1"/>
</dbReference>
<gene>
    <name evidence="4" type="ORF">NS334_13265</name>
</gene>
<evidence type="ECO:0000313" key="4">
    <source>
        <dbReference type="EMBL" id="KTT70019.1"/>
    </source>
</evidence>
<dbReference type="InterPro" id="IPR036388">
    <property type="entry name" value="WH-like_DNA-bd_sf"/>
</dbReference>
<organism evidence="4 5">
    <name type="scientific">Sphingomonas endophytica</name>
    <dbReference type="NCBI Taxonomy" id="869719"/>
    <lineage>
        <taxon>Bacteria</taxon>
        <taxon>Pseudomonadati</taxon>
        <taxon>Pseudomonadota</taxon>
        <taxon>Alphaproteobacteria</taxon>
        <taxon>Sphingomonadales</taxon>
        <taxon>Sphingomonadaceae</taxon>
        <taxon>Sphingomonas</taxon>
    </lineage>
</organism>